<accession>A0AAD4GKF1</accession>
<gene>
    <name evidence="1" type="ORF">L210DRAFT_3524576</name>
</gene>
<name>A0AAD4GKF1_BOLED</name>
<sequence length="97" mass="10681">MVKETTLLLSVFPTHSDALDPCNVVSGQSVVCDARTRPSGSPVNGTMMCLNVHPVHHMHMAWRIAHAVSWYWRCSGSAQGCNTNDDSPVHQVNVHRC</sequence>
<organism evidence="1 2">
    <name type="scientific">Boletus edulis BED1</name>
    <dbReference type="NCBI Taxonomy" id="1328754"/>
    <lineage>
        <taxon>Eukaryota</taxon>
        <taxon>Fungi</taxon>
        <taxon>Dikarya</taxon>
        <taxon>Basidiomycota</taxon>
        <taxon>Agaricomycotina</taxon>
        <taxon>Agaricomycetes</taxon>
        <taxon>Agaricomycetidae</taxon>
        <taxon>Boletales</taxon>
        <taxon>Boletineae</taxon>
        <taxon>Boletaceae</taxon>
        <taxon>Boletoideae</taxon>
        <taxon>Boletus</taxon>
    </lineage>
</organism>
<proteinExistence type="predicted"/>
<evidence type="ECO:0000313" key="1">
    <source>
        <dbReference type="EMBL" id="KAF8449324.1"/>
    </source>
</evidence>
<reference evidence="1" key="2">
    <citation type="journal article" date="2020" name="Nat. Commun.">
        <title>Large-scale genome sequencing of mycorrhizal fungi provides insights into the early evolution of symbiotic traits.</title>
        <authorList>
            <person name="Miyauchi S."/>
            <person name="Kiss E."/>
            <person name="Kuo A."/>
            <person name="Drula E."/>
            <person name="Kohler A."/>
            <person name="Sanchez-Garcia M."/>
            <person name="Morin E."/>
            <person name="Andreopoulos B."/>
            <person name="Barry K.W."/>
            <person name="Bonito G."/>
            <person name="Buee M."/>
            <person name="Carver A."/>
            <person name="Chen C."/>
            <person name="Cichocki N."/>
            <person name="Clum A."/>
            <person name="Culley D."/>
            <person name="Crous P.W."/>
            <person name="Fauchery L."/>
            <person name="Girlanda M."/>
            <person name="Hayes R.D."/>
            <person name="Keri Z."/>
            <person name="LaButti K."/>
            <person name="Lipzen A."/>
            <person name="Lombard V."/>
            <person name="Magnuson J."/>
            <person name="Maillard F."/>
            <person name="Murat C."/>
            <person name="Nolan M."/>
            <person name="Ohm R.A."/>
            <person name="Pangilinan J."/>
            <person name="Pereira M.F."/>
            <person name="Perotto S."/>
            <person name="Peter M."/>
            <person name="Pfister S."/>
            <person name="Riley R."/>
            <person name="Sitrit Y."/>
            <person name="Stielow J.B."/>
            <person name="Szollosi G."/>
            <person name="Zifcakova L."/>
            <person name="Stursova M."/>
            <person name="Spatafora J.W."/>
            <person name="Tedersoo L."/>
            <person name="Vaario L.M."/>
            <person name="Yamada A."/>
            <person name="Yan M."/>
            <person name="Wang P."/>
            <person name="Xu J."/>
            <person name="Bruns T."/>
            <person name="Baldrian P."/>
            <person name="Vilgalys R."/>
            <person name="Dunand C."/>
            <person name="Henrissat B."/>
            <person name="Grigoriev I.V."/>
            <person name="Hibbett D."/>
            <person name="Nagy L.G."/>
            <person name="Martin F.M."/>
        </authorList>
    </citation>
    <scope>NUCLEOTIDE SEQUENCE</scope>
    <source>
        <strain evidence="1">BED1</strain>
    </source>
</reference>
<dbReference type="Proteomes" id="UP001194468">
    <property type="component" value="Unassembled WGS sequence"/>
</dbReference>
<evidence type="ECO:0000313" key="2">
    <source>
        <dbReference type="Proteomes" id="UP001194468"/>
    </source>
</evidence>
<comment type="caution">
    <text evidence="1">The sequence shown here is derived from an EMBL/GenBank/DDBJ whole genome shotgun (WGS) entry which is preliminary data.</text>
</comment>
<dbReference type="AlphaFoldDB" id="A0AAD4GKF1"/>
<dbReference type="EMBL" id="WHUW01000003">
    <property type="protein sequence ID" value="KAF8449324.1"/>
    <property type="molecule type" value="Genomic_DNA"/>
</dbReference>
<reference evidence="1" key="1">
    <citation type="submission" date="2019-10" db="EMBL/GenBank/DDBJ databases">
        <authorList>
            <consortium name="DOE Joint Genome Institute"/>
            <person name="Kuo A."/>
            <person name="Miyauchi S."/>
            <person name="Kiss E."/>
            <person name="Drula E."/>
            <person name="Kohler A."/>
            <person name="Sanchez-Garcia M."/>
            <person name="Andreopoulos B."/>
            <person name="Barry K.W."/>
            <person name="Bonito G."/>
            <person name="Buee M."/>
            <person name="Carver A."/>
            <person name="Chen C."/>
            <person name="Cichocki N."/>
            <person name="Clum A."/>
            <person name="Culley D."/>
            <person name="Crous P.W."/>
            <person name="Fauchery L."/>
            <person name="Girlanda M."/>
            <person name="Hayes R."/>
            <person name="Keri Z."/>
            <person name="LaButti K."/>
            <person name="Lipzen A."/>
            <person name="Lombard V."/>
            <person name="Magnuson J."/>
            <person name="Maillard F."/>
            <person name="Morin E."/>
            <person name="Murat C."/>
            <person name="Nolan M."/>
            <person name="Ohm R."/>
            <person name="Pangilinan J."/>
            <person name="Pereira M."/>
            <person name="Perotto S."/>
            <person name="Peter M."/>
            <person name="Riley R."/>
            <person name="Sitrit Y."/>
            <person name="Stielow B."/>
            <person name="Szollosi G."/>
            <person name="Zifcakova L."/>
            <person name="Stursova M."/>
            <person name="Spatafora J.W."/>
            <person name="Tedersoo L."/>
            <person name="Vaario L.-M."/>
            <person name="Yamada A."/>
            <person name="Yan M."/>
            <person name="Wang P."/>
            <person name="Xu J."/>
            <person name="Bruns T."/>
            <person name="Baldrian P."/>
            <person name="Vilgalys R."/>
            <person name="Henrissat B."/>
            <person name="Grigoriev I.V."/>
            <person name="Hibbett D."/>
            <person name="Nagy L.G."/>
            <person name="Martin F.M."/>
        </authorList>
    </citation>
    <scope>NUCLEOTIDE SEQUENCE</scope>
    <source>
        <strain evidence="1">BED1</strain>
    </source>
</reference>
<protein>
    <submittedName>
        <fullName evidence="1">Uncharacterized protein</fullName>
    </submittedName>
</protein>
<keyword evidence="2" id="KW-1185">Reference proteome</keyword>